<dbReference type="Pfam" id="PF00248">
    <property type="entry name" value="Aldo_ket_red"/>
    <property type="match status" value="1"/>
</dbReference>
<gene>
    <name evidence="5" type="ORF">J2X04_002050</name>
</gene>
<dbReference type="Gene3D" id="3.20.20.100">
    <property type="entry name" value="NADP-dependent oxidoreductase domain"/>
    <property type="match status" value="1"/>
</dbReference>
<dbReference type="SUPFAM" id="SSF51430">
    <property type="entry name" value="NAD(P)-linked oxidoreductase"/>
    <property type="match status" value="1"/>
</dbReference>
<feature type="domain" description="NADP-dependent oxidoreductase" evidence="4">
    <location>
        <begin position="28"/>
        <end position="333"/>
    </location>
</feature>
<dbReference type="GO" id="GO:0034220">
    <property type="term" value="P:monoatomic ion transmembrane transport"/>
    <property type="evidence" value="ECO:0007669"/>
    <property type="project" value="UniProtKB-KW"/>
</dbReference>
<evidence type="ECO:0000313" key="6">
    <source>
        <dbReference type="Proteomes" id="UP001267878"/>
    </source>
</evidence>
<evidence type="ECO:0000313" key="5">
    <source>
        <dbReference type="EMBL" id="MDR7099669.1"/>
    </source>
</evidence>
<dbReference type="PRINTS" id="PR01577">
    <property type="entry name" value="KCNABCHANNEL"/>
</dbReference>
<keyword evidence="3" id="KW-0560">Oxidoreductase</keyword>
<dbReference type="InterPro" id="IPR023210">
    <property type="entry name" value="NADP_OxRdtase_dom"/>
</dbReference>
<protein>
    <submittedName>
        <fullName evidence="5">Voltage-dependent potassium channel beta subunit</fullName>
    </submittedName>
</protein>
<dbReference type="PANTHER" id="PTHR43150">
    <property type="entry name" value="HYPERKINETIC, ISOFORM M"/>
    <property type="match status" value="1"/>
</dbReference>
<name>A0ABU1VQA9_9GAMM</name>
<keyword evidence="2" id="KW-0521">NADP</keyword>
<reference evidence="5 6" key="1">
    <citation type="submission" date="2023-07" db="EMBL/GenBank/DDBJ databases">
        <title>Sorghum-associated microbial communities from plants grown in Nebraska, USA.</title>
        <authorList>
            <person name="Schachtman D."/>
        </authorList>
    </citation>
    <scope>NUCLEOTIDE SEQUENCE [LARGE SCALE GENOMIC DNA]</scope>
    <source>
        <strain evidence="5 6">BE187</strain>
    </source>
</reference>
<dbReference type="EMBL" id="JAVDVW010000002">
    <property type="protein sequence ID" value="MDR7099669.1"/>
    <property type="molecule type" value="Genomic_DNA"/>
</dbReference>
<keyword evidence="5" id="KW-0406">Ion transport</keyword>
<evidence type="ECO:0000259" key="4">
    <source>
        <dbReference type="Pfam" id="PF00248"/>
    </source>
</evidence>
<keyword evidence="6" id="KW-1185">Reference proteome</keyword>
<evidence type="ECO:0000256" key="2">
    <source>
        <dbReference type="ARBA" id="ARBA00022857"/>
    </source>
</evidence>
<evidence type="ECO:0000256" key="1">
    <source>
        <dbReference type="ARBA" id="ARBA00006515"/>
    </source>
</evidence>
<comment type="caution">
    <text evidence="5">The sequence shown here is derived from an EMBL/GenBank/DDBJ whole genome shotgun (WGS) entry which is preliminary data.</text>
</comment>
<comment type="similarity">
    <text evidence="1">Belongs to the shaker potassium channel beta subunit family.</text>
</comment>
<dbReference type="Proteomes" id="UP001267878">
    <property type="component" value="Unassembled WGS sequence"/>
</dbReference>
<dbReference type="PANTHER" id="PTHR43150:SF2">
    <property type="entry name" value="HYPERKINETIC, ISOFORM M"/>
    <property type="match status" value="1"/>
</dbReference>
<keyword evidence="5" id="KW-0407">Ion channel</keyword>
<proteinExistence type="inferred from homology"/>
<organism evidence="5 6">
    <name type="scientific">Agrilutibacter niabensis</name>
    <dbReference type="NCBI Taxonomy" id="380628"/>
    <lineage>
        <taxon>Bacteria</taxon>
        <taxon>Pseudomonadati</taxon>
        <taxon>Pseudomonadota</taxon>
        <taxon>Gammaproteobacteria</taxon>
        <taxon>Lysobacterales</taxon>
        <taxon>Lysobacteraceae</taxon>
        <taxon>Agrilutibacter</taxon>
    </lineage>
</organism>
<accession>A0ABU1VQA9</accession>
<evidence type="ECO:0000256" key="3">
    <source>
        <dbReference type="ARBA" id="ARBA00023002"/>
    </source>
</evidence>
<dbReference type="InterPro" id="IPR005399">
    <property type="entry name" value="K_chnl_volt-dep_bsu_KCNAB-rel"/>
</dbReference>
<keyword evidence="5" id="KW-0813">Transport</keyword>
<sequence length="335" mass="36871">MHAILADFTEFLMHYRRLGSSGLQLSALSFGAWLTFGAQVGRGVSRDLVAAAWDHGINFFDNAEGYANGNAETVMGDVIADLRLPRDGYCVSSKVLFGSAVDPNPTQKGLSRKHVTDACHGALRRLRVDYLDLYYCHRPDPDTPVEETVWAMDALIRQGKVLYWGTSEWPAALIREAHRIARASHLHAPTMEQPQYNLLHRERVELEYAPLYAELGLGTTTFSPLASGLLTGKYAGGMSEDARLGREGMGWLQRIVVGDGDAHRIERSARFAAAAKELGHAPATLAIAWCLRNPHVSSVILGASRVEQLLQNLQALELERQLGEDEWARVEAAAA</sequence>
<dbReference type="InterPro" id="IPR036812">
    <property type="entry name" value="NAD(P)_OxRdtase_dom_sf"/>
</dbReference>